<dbReference type="PANTHER" id="PTHR34704">
    <property type="entry name" value="ATPASE"/>
    <property type="match status" value="1"/>
</dbReference>
<comment type="caution">
    <text evidence="3">The sequence shown here is derived from an EMBL/GenBank/DDBJ whole genome shotgun (WGS) entry which is preliminary data.</text>
</comment>
<organism evidence="3 4">
    <name type="scientific">Streptomyces lacrimifluminis</name>
    <dbReference type="NCBI Taxonomy" id="1500077"/>
    <lineage>
        <taxon>Bacteria</taxon>
        <taxon>Bacillati</taxon>
        <taxon>Actinomycetota</taxon>
        <taxon>Actinomycetes</taxon>
        <taxon>Kitasatosporales</taxon>
        <taxon>Streptomycetaceae</taxon>
        <taxon>Streptomyces</taxon>
    </lineage>
</organism>
<feature type="domain" description="ORC1/DEAH AAA+ ATPase" evidence="2">
    <location>
        <begin position="31"/>
        <end position="157"/>
    </location>
</feature>
<evidence type="ECO:0000313" key="3">
    <source>
        <dbReference type="EMBL" id="GGJ10555.1"/>
    </source>
</evidence>
<gene>
    <name evidence="3" type="ORF">GCM10012282_03880</name>
</gene>
<dbReference type="AlphaFoldDB" id="A0A917NM73"/>
<dbReference type="InterPro" id="IPR027417">
    <property type="entry name" value="P-loop_NTPase"/>
</dbReference>
<dbReference type="Proteomes" id="UP000625682">
    <property type="component" value="Unassembled WGS sequence"/>
</dbReference>
<dbReference type="RefSeq" id="WP_189145426.1">
    <property type="nucleotide sequence ID" value="NZ_BAABER010000004.1"/>
</dbReference>
<dbReference type="InterPro" id="IPR036390">
    <property type="entry name" value="WH_DNA-bd_sf"/>
</dbReference>
<dbReference type="SUPFAM" id="SSF46785">
    <property type="entry name" value="Winged helix' DNA-binding domain"/>
    <property type="match status" value="1"/>
</dbReference>
<dbReference type="PANTHER" id="PTHR34704:SF1">
    <property type="entry name" value="ATPASE"/>
    <property type="match status" value="1"/>
</dbReference>
<evidence type="ECO:0000313" key="4">
    <source>
        <dbReference type="Proteomes" id="UP000625682"/>
    </source>
</evidence>
<reference evidence="3" key="2">
    <citation type="submission" date="2020-09" db="EMBL/GenBank/DDBJ databases">
        <authorList>
            <person name="Sun Q."/>
            <person name="Zhou Y."/>
        </authorList>
    </citation>
    <scope>NUCLEOTIDE SEQUENCE</scope>
    <source>
        <strain evidence="3">CGMCC 4.7272</strain>
    </source>
</reference>
<name>A0A917NM73_9ACTN</name>
<dbReference type="InterPro" id="IPR049945">
    <property type="entry name" value="AAA_22"/>
</dbReference>
<dbReference type="Gene3D" id="3.40.50.300">
    <property type="entry name" value="P-loop containing nucleotide triphosphate hydrolases"/>
    <property type="match status" value="1"/>
</dbReference>
<feature type="domain" description="DUF234" evidence="1">
    <location>
        <begin position="324"/>
        <end position="416"/>
    </location>
</feature>
<keyword evidence="4" id="KW-1185">Reference proteome</keyword>
<dbReference type="GO" id="GO:0016887">
    <property type="term" value="F:ATP hydrolysis activity"/>
    <property type="evidence" value="ECO:0007669"/>
    <property type="project" value="InterPro"/>
</dbReference>
<dbReference type="InterPro" id="IPR004256">
    <property type="entry name" value="DUF234"/>
</dbReference>
<dbReference type="Pfam" id="PF03008">
    <property type="entry name" value="DUF234"/>
    <property type="match status" value="1"/>
</dbReference>
<proteinExistence type="predicted"/>
<evidence type="ECO:0000259" key="1">
    <source>
        <dbReference type="Pfam" id="PF03008"/>
    </source>
</evidence>
<accession>A0A917NM73</accession>
<protein>
    <submittedName>
        <fullName evidence="3">ArsR family transcriptional regulator</fullName>
    </submittedName>
</protein>
<reference evidence="3" key="1">
    <citation type="journal article" date="2014" name="Int. J. Syst. Evol. Microbiol.">
        <title>Complete genome sequence of Corynebacterium casei LMG S-19264T (=DSM 44701T), isolated from a smear-ripened cheese.</title>
        <authorList>
            <consortium name="US DOE Joint Genome Institute (JGI-PGF)"/>
            <person name="Walter F."/>
            <person name="Albersmeier A."/>
            <person name="Kalinowski J."/>
            <person name="Ruckert C."/>
        </authorList>
    </citation>
    <scope>NUCLEOTIDE SEQUENCE</scope>
    <source>
        <strain evidence="3">CGMCC 4.7272</strain>
    </source>
</reference>
<dbReference type="EMBL" id="BMMU01000001">
    <property type="protein sequence ID" value="GGJ10555.1"/>
    <property type="molecule type" value="Genomic_DNA"/>
</dbReference>
<sequence>MRRFIGRDRELTVLRTAFQAVQDAAGSAKPGQCILMRGRRRVGKSSLVEEFLRRTETPSLFFTAAGGTAEDELAELLDAATRSTLPGRELFAEEAPAQWNAAFRLLAEVLPDDRPSVVVIDEVPYLMDRIDAFEGMLQRAWDRLFSRKPVLLLLVGSDLSMMEALNSYDRPFHQRGREMVVGPLNPVDIGEMLDLEPAAAFDATLITGGLPLICAEWRPGADLWEFLRDSLDNPISALLVSAERSLAAEFPPQAMSGEVLRAIGTGERTFTNIARAAGGISHTTLTRATDVLTAKGVVAAELPLSLRPSKERRYRVTDPYLRFWLAFLDPHMAEIERGRGDLTLSRIRERWTSWRGRAIEPLVRESLARLLPDGVLPAAPAIGGYWTRSNDVEIDLVGADRQPVAKELLFLGSVKWLGSAPFDNHDLAALQKHRAAITDEPVPLVAVSRNGVSCSGLQATYGPDELLGAWRRT</sequence>
<dbReference type="Pfam" id="PF13401">
    <property type="entry name" value="AAA_22"/>
    <property type="match status" value="1"/>
</dbReference>
<evidence type="ECO:0000259" key="2">
    <source>
        <dbReference type="Pfam" id="PF13401"/>
    </source>
</evidence>
<dbReference type="SUPFAM" id="SSF52540">
    <property type="entry name" value="P-loop containing nucleoside triphosphate hydrolases"/>
    <property type="match status" value="1"/>
</dbReference>